<proteinExistence type="inferred from homology"/>
<keyword evidence="5" id="KW-0145">Chemotaxis</keyword>
<dbReference type="InterPro" id="IPR001172">
    <property type="entry name" value="FliN_T3SS_HrcQb"/>
</dbReference>
<evidence type="ECO:0000256" key="2">
    <source>
        <dbReference type="ARBA" id="ARBA00009226"/>
    </source>
</evidence>
<keyword evidence="9" id="KW-0282">Flagellum</keyword>
<reference evidence="9 10" key="1">
    <citation type="submission" date="2016-10" db="EMBL/GenBank/DDBJ databases">
        <title>Updated version of Genome Assembly of Janthinobacterium lividum ERGS5:01.</title>
        <authorList>
            <person name="Kumar R."/>
            <person name="Acharya V."/>
            <person name="Singh D."/>
        </authorList>
    </citation>
    <scope>NUCLEOTIDE SEQUENCE [LARGE SCALE GENOMIC DNA]</scope>
    <source>
        <strain evidence="9 10">ERGS5:01</strain>
    </source>
</reference>
<dbReference type="Proteomes" id="UP000092634">
    <property type="component" value="Unassembled WGS sequence"/>
</dbReference>
<dbReference type="PANTHER" id="PTHR43484">
    <property type="match status" value="1"/>
</dbReference>
<dbReference type="InterPro" id="IPR051469">
    <property type="entry name" value="FliN/MopA/SpaO"/>
</dbReference>
<dbReference type="InterPro" id="IPR001543">
    <property type="entry name" value="FliN-like_C"/>
</dbReference>
<evidence type="ECO:0000256" key="6">
    <source>
        <dbReference type="ARBA" id="ARBA00022779"/>
    </source>
</evidence>
<dbReference type="GO" id="GO:0006935">
    <property type="term" value="P:chemotaxis"/>
    <property type="evidence" value="ECO:0007669"/>
    <property type="project" value="UniProtKB-KW"/>
</dbReference>
<dbReference type="Gene3D" id="2.30.330.10">
    <property type="entry name" value="SpoA-like"/>
    <property type="match status" value="1"/>
</dbReference>
<dbReference type="InterPro" id="IPR036429">
    <property type="entry name" value="SpoA-like_sf"/>
</dbReference>
<dbReference type="AlphaFoldDB" id="A0A1E8PLK4"/>
<keyword evidence="9" id="KW-0966">Cell projection</keyword>
<keyword evidence="7" id="KW-0472">Membrane</keyword>
<name>A0A1E8PLK4_9BURK</name>
<dbReference type="GO" id="GO:0003774">
    <property type="term" value="F:cytoskeletal motor activity"/>
    <property type="evidence" value="ECO:0007669"/>
    <property type="project" value="InterPro"/>
</dbReference>
<evidence type="ECO:0000256" key="1">
    <source>
        <dbReference type="ARBA" id="ARBA00004413"/>
    </source>
</evidence>
<evidence type="ECO:0000256" key="7">
    <source>
        <dbReference type="ARBA" id="ARBA00023136"/>
    </source>
</evidence>
<feature type="domain" description="Flagellar motor switch protein FliN-like C-terminal" evidence="8">
    <location>
        <begin position="43"/>
        <end position="110"/>
    </location>
</feature>
<evidence type="ECO:0000313" key="9">
    <source>
        <dbReference type="EMBL" id="OFJ46634.1"/>
    </source>
</evidence>
<dbReference type="PANTHER" id="PTHR43484:SF1">
    <property type="entry name" value="FLAGELLAR MOTOR SWITCH PROTEIN FLIN"/>
    <property type="match status" value="1"/>
</dbReference>
<comment type="similarity">
    <text evidence="2">Belongs to the FliN/MopA/SpaO family.</text>
</comment>
<dbReference type="PRINTS" id="PR00956">
    <property type="entry name" value="FLGMOTORFLIN"/>
</dbReference>
<evidence type="ECO:0000259" key="8">
    <source>
        <dbReference type="Pfam" id="PF01052"/>
    </source>
</evidence>
<keyword evidence="6" id="KW-0283">Flagellar rotation</keyword>
<sequence>MNMTDTNQSETLLEDLGDDMIIDQGDMSDVASPRARRDIPQMMRKIPVTLTLEVGSARISLEELMAIGPDSVIELDMLAGEPLVIKVNGTPIGRAEVVVAGENYGLKVIDLDGLNLDLMTA</sequence>
<comment type="caution">
    <text evidence="9">The sequence shown here is derived from an EMBL/GenBank/DDBJ whole genome shotgun (WGS) entry which is preliminary data.</text>
</comment>
<gene>
    <name evidence="9" type="ORF">BA896_020325</name>
</gene>
<evidence type="ECO:0000313" key="10">
    <source>
        <dbReference type="Proteomes" id="UP000092634"/>
    </source>
</evidence>
<dbReference type="GO" id="GO:0071973">
    <property type="term" value="P:bacterial-type flagellum-dependent cell motility"/>
    <property type="evidence" value="ECO:0007669"/>
    <property type="project" value="InterPro"/>
</dbReference>
<dbReference type="SUPFAM" id="SSF101801">
    <property type="entry name" value="Surface presentation of antigens (SPOA)"/>
    <property type="match status" value="1"/>
</dbReference>
<dbReference type="Pfam" id="PF01052">
    <property type="entry name" value="FliMN_C"/>
    <property type="match status" value="1"/>
</dbReference>
<dbReference type="GO" id="GO:0009425">
    <property type="term" value="C:bacterial-type flagellum basal body"/>
    <property type="evidence" value="ECO:0007669"/>
    <property type="project" value="InterPro"/>
</dbReference>
<evidence type="ECO:0000256" key="5">
    <source>
        <dbReference type="ARBA" id="ARBA00022500"/>
    </source>
</evidence>
<keyword evidence="4" id="KW-1003">Cell membrane</keyword>
<evidence type="ECO:0000256" key="4">
    <source>
        <dbReference type="ARBA" id="ARBA00022475"/>
    </source>
</evidence>
<accession>A0A1E8PLK4</accession>
<keyword evidence="9" id="KW-0969">Cilium</keyword>
<protein>
    <recommendedName>
        <fullName evidence="3">Flagellar motor switch protein FliN</fullName>
    </recommendedName>
</protein>
<dbReference type="GO" id="GO:0005886">
    <property type="term" value="C:plasma membrane"/>
    <property type="evidence" value="ECO:0007669"/>
    <property type="project" value="UniProtKB-SubCell"/>
</dbReference>
<comment type="subcellular location">
    <subcellularLocation>
        <location evidence="1">Cell membrane</location>
        <topology evidence="1">Peripheral membrane protein</topology>
        <orientation evidence="1">Cytoplasmic side</orientation>
    </subcellularLocation>
</comment>
<evidence type="ECO:0000256" key="3">
    <source>
        <dbReference type="ARBA" id="ARBA00021897"/>
    </source>
</evidence>
<dbReference type="EMBL" id="MAQB02000011">
    <property type="protein sequence ID" value="OFJ46634.1"/>
    <property type="molecule type" value="Genomic_DNA"/>
</dbReference>
<organism evidence="9 10">
    <name type="scientific">Janthinobacterium lividum</name>
    <dbReference type="NCBI Taxonomy" id="29581"/>
    <lineage>
        <taxon>Bacteria</taxon>
        <taxon>Pseudomonadati</taxon>
        <taxon>Pseudomonadota</taxon>
        <taxon>Betaproteobacteria</taxon>
        <taxon>Burkholderiales</taxon>
        <taxon>Oxalobacteraceae</taxon>
        <taxon>Janthinobacterium</taxon>
    </lineage>
</organism>